<dbReference type="InterPro" id="IPR001872">
    <property type="entry name" value="Peptidase_A8"/>
</dbReference>
<dbReference type="EC" id="3.4.23.36" evidence="9"/>
<protein>
    <recommendedName>
        <fullName evidence="9">Lipoprotein signal peptidase</fullName>
        <ecNumber evidence="9">3.4.23.36</ecNumber>
    </recommendedName>
    <alternativeName>
        <fullName evidence="9">Prolipoprotein signal peptidase</fullName>
    </alternativeName>
    <alternativeName>
        <fullName evidence="9">Signal peptidase II</fullName>
        <shortName evidence="9">SPase II</shortName>
    </alternativeName>
</protein>
<evidence type="ECO:0000256" key="3">
    <source>
        <dbReference type="ARBA" id="ARBA00022670"/>
    </source>
</evidence>
<feature type="active site" evidence="9">
    <location>
        <position position="161"/>
    </location>
</feature>
<keyword evidence="12" id="KW-1185">Reference proteome</keyword>
<sequence>MILKDKILEWKVKLKQYNFEWKYKLFVCAPILIFLIASDLITKIIVANKFNLGQEAKLIPGFIKLKYTINLGMAYGGLEDKQYLVISIASIITFLLIIFFIFLNNKKWLIALVFILSGSFANLIARSWAPLNENSKPGGVIDFLIWDMSWVKASYIFNLADLWVNVGIGVSALVIVIEFIQFIKTKFKKQKGEEECNK</sequence>
<reference evidence="11" key="1">
    <citation type="submission" date="2023-07" db="EMBL/GenBank/DDBJ databases">
        <title>Genomic Encyclopedia of Type Strains, Phase IV (KMG-IV): sequencing the most valuable type-strain genomes for metagenomic binning, comparative biology and taxonomic classification.</title>
        <authorList>
            <person name="Goeker M."/>
        </authorList>
    </citation>
    <scope>NUCLEOTIDE SEQUENCE [LARGE SCALE GENOMIC DNA]</scope>
    <source>
        <strain evidence="11">DSM 22019</strain>
    </source>
</reference>
<evidence type="ECO:0000256" key="8">
    <source>
        <dbReference type="ARBA" id="ARBA00023136"/>
    </source>
</evidence>
<feature type="transmembrane region" description="Helical" evidence="9">
    <location>
        <begin position="162"/>
        <end position="183"/>
    </location>
</feature>
<evidence type="ECO:0000256" key="6">
    <source>
        <dbReference type="ARBA" id="ARBA00022801"/>
    </source>
</evidence>
<dbReference type="PANTHER" id="PTHR33695:SF1">
    <property type="entry name" value="LIPOPROTEIN SIGNAL PEPTIDASE"/>
    <property type="match status" value="1"/>
</dbReference>
<organism evidence="11 12">
    <name type="scientific">Mycoplasma yeatsii</name>
    <dbReference type="NCBI Taxonomy" id="51365"/>
    <lineage>
        <taxon>Bacteria</taxon>
        <taxon>Bacillati</taxon>
        <taxon>Mycoplasmatota</taxon>
        <taxon>Mollicutes</taxon>
        <taxon>Mycoplasmataceae</taxon>
        <taxon>Mycoplasma</taxon>
    </lineage>
</organism>
<evidence type="ECO:0000256" key="4">
    <source>
        <dbReference type="ARBA" id="ARBA00022692"/>
    </source>
</evidence>
<dbReference type="Proteomes" id="UP001236620">
    <property type="component" value="Unassembled WGS sequence"/>
</dbReference>
<evidence type="ECO:0000256" key="1">
    <source>
        <dbReference type="ARBA" id="ARBA00006139"/>
    </source>
</evidence>
<comment type="catalytic activity">
    <reaction evidence="9">
        <text>Release of signal peptides from bacterial membrane prolipoproteins. Hydrolyzes -Xaa-Yaa-Zaa-|-(S,diacylglyceryl)Cys-, in which Xaa is hydrophobic (preferably Leu), and Yaa (Ala or Ser) and Zaa (Gly or Ala) have small, neutral side chains.</text>
        <dbReference type="EC" id="3.4.23.36"/>
    </reaction>
</comment>
<evidence type="ECO:0000256" key="10">
    <source>
        <dbReference type="RuleBase" id="RU004181"/>
    </source>
</evidence>
<dbReference type="RefSeq" id="WP_307443819.1">
    <property type="nucleotide sequence ID" value="NZ_JAUSWP010000001.1"/>
</dbReference>
<feature type="transmembrane region" description="Helical" evidence="9">
    <location>
        <begin position="83"/>
        <end position="102"/>
    </location>
</feature>
<comment type="caution">
    <text evidence="11">The sequence shown here is derived from an EMBL/GenBank/DDBJ whole genome shotgun (WGS) entry which is preliminary data.</text>
</comment>
<feature type="active site" evidence="9">
    <location>
        <position position="142"/>
    </location>
</feature>
<evidence type="ECO:0000256" key="5">
    <source>
        <dbReference type="ARBA" id="ARBA00022750"/>
    </source>
</evidence>
<keyword evidence="7 9" id="KW-1133">Transmembrane helix</keyword>
<comment type="subcellular location">
    <subcellularLocation>
        <location evidence="9">Cell membrane</location>
        <topology evidence="9">Multi-pass membrane protein</topology>
    </subcellularLocation>
</comment>
<keyword evidence="3 9" id="KW-0645">Protease</keyword>
<feature type="transmembrane region" description="Helical" evidence="9">
    <location>
        <begin position="109"/>
        <end position="129"/>
    </location>
</feature>
<name>A0ABU0ND91_9MOLU</name>
<keyword evidence="2 9" id="KW-1003">Cell membrane</keyword>
<dbReference type="HAMAP" id="MF_00161">
    <property type="entry name" value="LspA"/>
    <property type="match status" value="1"/>
</dbReference>
<feature type="transmembrane region" description="Helical" evidence="9">
    <location>
        <begin position="21"/>
        <end position="41"/>
    </location>
</feature>
<keyword evidence="4 9" id="KW-0812">Transmembrane</keyword>
<keyword evidence="5 9" id="KW-0064">Aspartyl protease</keyword>
<keyword evidence="6 9" id="KW-0378">Hydrolase</keyword>
<comment type="similarity">
    <text evidence="1 9 10">Belongs to the peptidase A8 family.</text>
</comment>
<dbReference type="PRINTS" id="PR00781">
    <property type="entry name" value="LIPOSIGPTASE"/>
</dbReference>
<dbReference type="PANTHER" id="PTHR33695">
    <property type="entry name" value="LIPOPROTEIN SIGNAL PEPTIDASE"/>
    <property type="match status" value="1"/>
</dbReference>
<evidence type="ECO:0000256" key="7">
    <source>
        <dbReference type="ARBA" id="ARBA00022989"/>
    </source>
</evidence>
<comment type="pathway">
    <text evidence="9">Protein modification; lipoprotein biosynthesis (signal peptide cleavage).</text>
</comment>
<evidence type="ECO:0000256" key="2">
    <source>
        <dbReference type="ARBA" id="ARBA00022475"/>
    </source>
</evidence>
<comment type="function">
    <text evidence="9">This protein specifically catalyzes the removal of signal peptides from prolipoproteins.</text>
</comment>
<evidence type="ECO:0000256" key="9">
    <source>
        <dbReference type="HAMAP-Rule" id="MF_00161"/>
    </source>
</evidence>
<dbReference type="GO" id="GO:0004190">
    <property type="term" value="F:aspartic-type endopeptidase activity"/>
    <property type="evidence" value="ECO:0007669"/>
    <property type="project" value="UniProtKB-EC"/>
</dbReference>
<keyword evidence="8 9" id="KW-0472">Membrane</keyword>
<evidence type="ECO:0000313" key="12">
    <source>
        <dbReference type="Proteomes" id="UP001236620"/>
    </source>
</evidence>
<dbReference type="Pfam" id="PF01252">
    <property type="entry name" value="Peptidase_A8"/>
    <property type="match status" value="1"/>
</dbReference>
<gene>
    <name evidence="9" type="primary">lspA</name>
    <name evidence="11" type="ORF">J2Z63_000044</name>
</gene>
<evidence type="ECO:0000313" key="11">
    <source>
        <dbReference type="EMBL" id="MDQ0567423.1"/>
    </source>
</evidence>
<proteinExistence type="inferred from homology"/>
<dbReference type="EMBL" id="JAUSWP010000001">
    <property type="protein sequence ID" value="MDQ0567423.1"/>
    <property type="molecule type" value="Genomic_DNA"/>
</dbReference>
<accession>A0ABU0ND91</accession>